<dbReference type="EMBL" id="MHOZ01000009">
    <property type="protein sequence ID" value="OGZ74246.1"/>
    <property type="molecule type" value="Genomic_DNA"/>
</dbReference>
<evidence type="ECO:0000313" key="1">
    <source>
        <dbReference type="EMBL" id="OGZ74246.1"/>
    </source>
</evidence>
<reference evidence="1 2" key="1">
    <citation type="journal article" date="2016" name="Nat. Commun.">
        <title>Thousands of microbial genomes shed light on interconnected biogeochemical processes in an aquifer system.</title>
        <authorList>
            <person name="Anantharaman K."/>
            <person name="Brown C.T."/>
            <person name="Hug L.A."/>
            <person name="Sharon I."/>
            <person name="Castelle C.J."/>
            <person name="Probst A.J."/>
            <person name="Thomas B.C."/>
            <person name="Singh A."/>
            <person name="Wilkins M.J."/>
            <person name="Karaoz U."/>
            <person name="Brodie E.L."/>
            <person name="Williams K.H."/>
            <person name="Hubbard S.S."/>
            <person name="Banfield J.F."/>
        </authorList>
    </citation>
    <scope>NUCLEOTIDE SEQUENCE [LARGE SCALE GENOMIC DNA]</scope>
</reference>
<proteinExistence type="predicted"/>
<dbReference type="Proteomes" id="UP000178826">
    <property type="component" value="Unassembled WGS sequence"/>
</dbReference>
<gene>
    <name evidence="1" type="ORF">A2998_01615</name>
</gene>
<accession>A0A1G2IHJ9</accession>
<dbReference type="AlphaFoldDB" id="A0A1G2IHJ9"/>
<protein>
    <submittedName>
        <fullName evidence="1">Uncharacterized protein</fullName>
    </submittedName>
</protein>
<comment type="caution">
    <text evidence="1">The sequence shown here is derived from an EMBL/GenBank/DDBJ whole genome shotgun (WGS) entry which is preliminary data.</text>
</comment>
<evidence type="ECO:0000313" key="2">
    <source>
        <dbReference type="Proteomes" id="UP000178826"/>
    </source>
</evidence>
<organism evidence="1 2">
    <name type="scientific">Candidatus Staskawiczbacteria bacterium RIFCSPLOWO2_01_FULL_37_25b</name>
    <dbReference type="NCBI Taxonomy" id="1802213"/>
    <lineage>
        <taxon>Bacteria</taxon>
        <taxon>Candidatus Staskawicziibacteriota</taxon>
    </lineage>
</organism>
<sequence>MGLCLQRNKGFFLLVSARPVFLFALCIRSCAMPISNGRRVVLEECRPKECKNGTVCIEERTSPEIRRFQQMADEGCEILLPIMAFMIGGDAHRALEIIGRGQNYQKVSFALAGFFCAGNYAENPISLAVFKSRGYQLLRDMVKTCAVGVRVEDQSFPHNYNRLVDRLFKSQGLPTP</sequence>
<name>A0A1G2IHJ9_9BACT</name>